<dbReference type="PANTHER" id="PTHR30474">
    <property type="entry name" value="CELL CYCLE PROTEIN"/>
    <property type="match status" value="1"/>
</dbReference>
<evidence type="ECO:0000256" key="1">
    <source>
        <dbReference type="ARBA" id="ARBA00004141"/>
    </source>
</evidence>
<evidence type="ECO:0000256" key="14">
    <source>
        <dbReference type="ARBA" id="ARBA00044770"/>
    </source>
</evidence>
<dbReference type="GO" id="GO:0051301">
    <property type="term" value="P:cell division"/>
    <property type="evidence" value="ECO:0007669"/>
    <property type="project" value="UniProtKB-KW"/>
</dbReference>
<evidence type="ECO:0000256" key="4">
    <source>
        <dbReference type="ARBA" id="ARBA00022692"/>
    </source>
</evidence>
<keyword evidence="7 18" id="KW-1133">Transmembrane helix</keyword>
<accession>A0A1H2W2V3</accession>
<dbReference type="GO" id="GO:0008360">
    <property type="term" value="P:regulation of cell shape"/>
    <property type="evidence" value="ECO:0007669"/>
    <property type="project" value="UniProtKB-KW"/>
</dbReference>
<keyword evidence="4 18" id="KW-0812">Transmembrane</keyword>
<comment type="similarity">
    <text evidence="11">Belongs to the SEDS family. FtsW subfamily.</text>
</comment>
<dbReference type="GO" id="GO:0015648">
    <property type="term" value="F:lipid-linked peptidoglycan transporter activity"/>
    <property type="evidence" value="ECO:0007669"/>
    <property type="project" value="TreeGrafter"/>
</dbReference>
<feature type="transmembrane region" description="Helical" evidence="18">
    <location>
        <begin position="310"/>
        <end position="338"/>
    </location>
</feature>
<feature type="transmembrane region" description="Helical" evidence="18">
    <location>
        <begin position="344"/>
        <end position="366"/>
    </location>
</feature>
<dbReference type="GO" id="GO:0005886">
    <property type="term" value="C:plasma membrane"/>
    <property type="evidence" value="ECO:0007669"/>
    <property type="project" value="TreeGrafter"/>
</dbReference>
<protein>
    <recommendedName>
        <fullName evidence="12">Probable peptidoglycan glycosyltransferase FtsW</fullName>
        <ecNumber evidence="14">2.4.99.28</ecNumber>
    </recommendedName>
    <alternativeName>
        <fullName evidence="13">Cell division protein FtsW</fullName>
    </alternativeName>
    <alternativeName>
        <fullName evidence="10">Cell wall polymerase</fullName>
    </alternativeName>
    <alternativeName>
        <fullName evidence="9">Peptidoglycan polymerase</fullName>
    </alternativeName>
</protein>
<gene>
    <name evidence="19" type="ORF">SAMN05216495_10574</name>
</gene>
<evidence type="ECO:0000256" key="11">
    <source>
        <dbReference type="ARBA" id="ARBA00038053"/>
    </source>
</evidence>
<keyword evidence="19" id="KW-0131">Cell cycle</keyword>
<evidence type="ECO:0000313" key="20">
    <source>
        <dbReference type="Proteomes" id="UP000182379"/>
    </source>
</evidence>
<comment type="subcellular location">
    <subcellularLocation>
        <location evidence="1">Membrane</location>
        <topology evidence="1">Multi-pass membrane protein</topology>
    </subcellularLocation>
</comment>
<evidence type="ECO:0000256" key="6">
    <source>
        <dbReference type="ARBA" id="ARBA00022984"/>
    </source>
</evidence>
<dbReference type="AlphaFoldDB" id="A0A1H2W2V3"/>
<evidence type="ECO:0000256" key="2">
    <source>
        <dbReference type="ARBA" id="ARBA00022676"/>
    </source>
</evidence>
<dbReference type="EC" id="2.4.99.28" evidence="14"/>
<feature type="transmembrane region" description="Helical" evidence="18">
    <location>
        <begin position="20"/>
        <end position="42"/>
    </location>
</feature>
<keyword evidence="6" id="KW-0573">Peptidoglycan synthesis</keyword>
<evidence type="ECO:0000256" key="15">
    <source>
        <dbReference type="ARBA" id="ARBA00049902"/>
    </source>
</evidence>
<evidence type="ECO:0000256" key="9">
    <source>
        <dbReference type="ARBA" id="ARBA00032370"/>
    </source>
</evidence>
<keyword evidence="19" id="KW-0132">Cell division</keyword>
<dbReference type="Pfam" id="PF01098">
    <property type="entry name" value="FTSW_RODA_SPOVE"/>
    <property type="match status" value="1"/>
</dbReference>
<feature type="transmembrane region" description="Helical" evidence="18">
    <location>
        <begin position="156"/>
        <end position="186"/>
    </location>
</feature>
<sequence>MGKRFLIWDNPRDALVNLVYFLMILGGVNIFSASFVAAADMFGNGYHYLIRYAIYGAVGLGLMHWVGRKWDYHQFFRVDQLLCVGCTVLLIAVDIFGKATKGAQRWLILGPFSFQPSEFVKLAVILLGAHFLGRVMEQGKTPHLHRKDTCQAFLEAAFMSFLVLIQPDMGTASIILTLMIVLYLLAGLPWKEFGILVGVLLGGAVAAVIQAPYRLNRMRIWLTPELDPQGNGYQAVQAKMAIGSGGIFGEPFGMGTSKFFYLPEAHTDFAFAIFCQEWGFLGALFLMLVFLLMGLALYRIGQNTQDRKGFLLVSGVNFLVVGQAIANMAMVCGILPVIGVPLSFISYGGTSLIITLVGIGLVLSVYRMEMERGKQPAGSRVPPSGNRPFQPGRKETGRWTR</sequence>
<feature type="compositionally biased region" description="Basic and acidic residues" evidence="17">
    <location>
        <begin position="392"/>
        <end position="401"/>
    </location>
</feature>
<keyword evidence="8 18" id="KW-0472">Membrane</keyword>
<dbReference type="InterPro" id="IPR018365">
    <property type="entry name" value="Cell_cycle_FtsW-rel_CS"/>
</dbReference>
<evidence type="ECO:0000256" key="7">
    <source>
        <dbReference type="ARBA" id="ARBA00022989"/>
    </source>
</evidence>
<feature type="transmembrane region" description="Helical" evidence="18">
    <location>
        <begin position="78"/>
        <end position="97"/>
    </location>
</feature>
<dbReference type="Proteomes" id="UP000182379">
    <property type="component" value="Unassembled WGS sequence"/>
</dbReference>
<dbReference type="InterPro" id="IPR001182">
    <property type="entry name" value="FtsW/RodA"/>
</dbReference>
<keyword evidence="3" id="KW-0808">Transferase</keyword>
<keyword evidence="2" id="KW-0328">Glycosyltransferase</keyword>
<evidence type="ECO:0000256" key="8">
    <source>
        <dbReference type="ARBA" id="ARBA00023136"/>
    </source>
</evidence>
<evidence type="ECO:0000256" key="10">
    <source>
        <dbReference type="ARBA" id="ARBA00033270"/>
    </source>
</evidence>
<feature type="transmembrane region" description="Helical" evidence="18">
    <location>
        <begin position="193"/>
        <end position="213"/>
    </location>
</feature>
<dbReference type="GO" id="GO:0008955">
    <property type="term" value="F:peptidoglycan glycosyltransferase activity"/>
    <property type="evidence" value="ECO:0007669"/>
    <property type="project" value="UniProtKB-EC"/>
</dbReference>
<evidence type="ECO:0000256" key="18">
    <source>
        <dbReference type="SAM" id="Phobius"/>
    </source>
</evidence>
<keyword evidence="5" id="KW-0133">Cell shape</keyword>
<reference evidence="19 20" key="1">
    <citation type="submission" date="2016-10" db="EMBL/GenBank/DDBJ databases">
        <authorList>
            <person name="Varghese N."/>
            <person name="Submissions S."/>
        </authorList>
    </citation>
    <scope>NUCLEOTIDE SEQUENCE [LARGE SCALE GENOMIC DNA]</scope>
    <source>
        <strain evidence="19 20">WCC6</strain>
    </source>
</reference>
<evidence type="ECO:0000313" key="19">
    <source>
        <dbReference type="EMBL" id="SDW74816.1"/>
    </source>
</evidence>
<feature type="transmembrane region" description="Helical" evidence="18">
    <location>
        <begin position="278"/>
        <end position="298"/>
    </location>
</feature>
<feature type="transmembrane region" description="Helical" evidence="18">
    <location>
        <begin position="49"/>
        <end position="66"/>
    </location>
</feature>
<organism evidence="19 20">
    <name type="scientific">Acidaminococcus fermentans</name>
    <dbReference type="NCBI Taxonomy" id="905"/>
    <lineage>
        <taxon>Bacteria</taxon>
        <taxon>Bacillati</taxon>
        <taxon>Bacillota</taxon>
        <taxon>Negativicutes</taxon>
        <taxon>Acidaminococcales</taxon>
        <taxon>Acidaminococcaceae</taxon>
        <taxon>Acidaminococcus</taxon>
    </lineage>
</organism>
<evidence type="ECO:0000256" key="12">
    <source>
        <dbReference type="ARBA" id="ARBA00041185"/>
    </source>
</evidence>
<dbReference type="GO" id="GO:0032153">
    <property type="term" value="C:cell division site"/>
    <property type="evidence" value="ECO:0007669"/>
    <property type="project" value="TreeGrafter"/>
</dbReference>
<comment type="catalytic activity">
    <reaction evidence="15">
        <text>[GlcNAc-(1-&gt;4)-Mur2Ac(oyl-L-Ala-gamma-D-Glu-L-Lys-D-Ala-D-Ala)](n)-di-trans,octa-cis-undecaprenyl diphosphate + beta-D-GlcNAc-(1-&gt;4)-Mur2Ac(oyl-L-Ala-gamma-D-Glu-L-Lys-D-Ala-D-Ala)-di-trans,octa-cis-undecaprenyl diphosphate = [GlcNAc-(1-&gt;4)-Mur2Ac(oyl-L-Ala-gamma-D-Glu-L-Lys-D-Ala-D-Ala)](n+1)-di-trans,octa-cis-undecaprenyl diphosphate + di-trans,octa-cis-undecaprenyl diphosphate + H(+)</text>
        <dbReference type="Rhea" id="RHEA:23708"/>
        <dbReference type="Rhea" id="RHEA-COMP:9602"/>
        <dbReference type="Rhea" id="RHEA-COMP:9603"/>
        <dbReference type="ChEBI" id="CHEBI:15378"/>
        <dbReference type="ChEBI" id="CHEBI:58405"/>
        <dbReference type="ChEBI" id="CHEBI:60033"/>
        <dbReference type="ChEBI" id="CHEBI:78435"/>
        <dbReference type="EC" id="2.4.99.28"/>
    </reaction>
</comment>
<evidence type="ECO:0000256" key="17">
    <source>
        <dbReference type="SAM" id="MobiDB-lite"/>
    </source>
</evidence>
<comment type="caution">
    <text evidence="19">The sequence shown here is derived from an EMBL/GenBank/DDBJ whole genome shotgun (WGS) entry which is preliminary data.</text>
</comment>
<proteinExistence type="inferred from homology"/>
<evidence type="ECO:0000256" key="5">
    <source>
        <dbReference type="ARBA" id="ARBA00022960"/>
    </source>
</evidence>
<dbReference type="RefSeq" id="WP_074705373.1">
    <property type="nucleotide sequence ID" value="NZ_FNOP01000005.1"/>
</dbReference>
<comment type="function">
    <text evidence="16">Peptidoglycan polymerase that is essential for cell division.</text>
</comment>
<dbReference type="GO" id="GO:0009252">
    <property type="term" value="P:peptidoglycan biosynthetic process"/>
    <property type="evidence" value="ECO:0007669"/>
    <property type="project" value="UniProtKB-KW"/>
</dbReference>
<dbReference type="EMBL" id="FNOP01000005">
    <property type="protein sequence ID" value="SDW74816.1"/>
    <property type="molecule type" value="Genomic_DNA"/>
</dbReference>
<feature type="region of interest" description="Disordered" evidence="17">
    <location>
        <begin position="374"/>
        <end position="401"/>
    </location>
</feature>
<dbReference type="PROSITE" id="PS00428">
    <property type="entry name" value="FTSW_RODA_SPOVE"/>
    <property type="match status" value="1"/>
</dbReference>
<name>A0A1H2W2V3_ACIFE</name>
<evidence type="ECO:0000256" key="16">
    <source>
        <dbReference type="ARBA" id="ARBA00049966"/>
    </source>
</evidence>
<evidence type="ECO:0000256" key="13">
    <source>
        <dbReference type="ARBA" id="ARBA00041418"/>
    </source>
</evidence>
<dbReference type="PANTHER" id="PTHR30474:SF2">
    <property type="entry name" value="PEPTIDOGLYCAN GLYCOSYLTRANSFERASE FTSW-RELATED"/>
    <property type="match status" value="1"/>
</dbReference>
<evidence type="ECO:0000256" key="3">
    <source>
        <dbReference type="ARBA" id="ARBA00022679"/>
    </source>
</evidence>